<dbReference type="GO" id="GO:0006897">
    <property type="term" value="P:endocytosis"/>
    <property type="evidence" value="ECO:0007669"/>
    <property type="project" value="TreeGrafter"/>
</dbReference>
<name>A0A6A6J9C9_WESOR</name>
<organism evidence="6 7">
    <name type="scientific">Westerdykella ornata</name>
    <dbReference type="NCBI Taxonomy" id="318751"/>
    <lineage>
        <taxon>Eukaryota</taxon>
        <taxon>Fungi</taxon>
        <taxon>Dikarya</taxon>
        <taxon>Ascomycota</taxon>
        <taxon>Pezizomycotina</taxon>
        <taxon>Dothideomycetes</taxon>
        <taxon>Pleosporomycetidae</taxon>
        <taxon>Pleosporales</taxon>
        <taxon>Sporormiaceae</taxon>
        <taxon>Westerdykella</taxon>
    </lineage>
</organism>
<dbReference type="GO" id="GO:0005739">
    <property type="term" value="C:mitochondrion"/>
    <property type="evidence" value="ECO:0007669"/>
    <property type="project" value="TreeGrafter"/>
</dbReference>
<dbReference type="InterPro" id="IPR027417">
    <property type="entry name" value="P-loop_NTPase"/>
</dbReference>
<reference evidence="6" key="1">
    <citation type="journal article" date="2020" name="Stud. Mycol.">
        <title>101 Dothideomycetes genomes: a test case for predicting lifestyles and emergence of pathogens.</title>
        <authorList>
            <person name="Haridas S."/>
            <person name="Albert R."/>
            <person name="Binder M."/>
            <person name="Bloem J."/>
            <person name="Labutti K."/>
            <person name="Salamov A."/>
            <person name="Andreopoulos B."/>
            <person name="Baker S."/>
            <person name="Barry K."/>
            <person name="Bills G."/>
            <person name="Bluhm B."/>
            <person name="Cannon C."/>
            <person name="Castanera R."/>
            <person name="Culley D."/>
            <person name="Daum C."/>
            <person name="Ezra D."/>
            <person name="Gonzalez J."/>
            <person name="Henrissat B."/>
            <person name="Kuo A."/>
            <person name="Liang C."/>
            <person name="Lipzen A."/>
            <person name="Lutzoni F."/>
            <person name="Magnuson J."/>
            <person name="Mondo S."/>
            <person name="Nolan M."/>
            <person name="Ohm R."/>
            <person name="Pangilinan J."/>
            <person name="Park H.-J."/>
            <person name="Ramirez L."/>
            <person name="Alfaro M."/>
            <person name="Sun H."/>
            <person name="Tritt A."/>
            <person name="Yoshinaga Y."/>
            <person name="Zwiers L.-H."/>
            <person name="Turgeon B."/>
            <person name="Goodwin S."/>
            <person name="Spatafora J."/>
            <person name="Crous P."/>
            <person name="Grigoriev I."/>
        </authorList>
    </citation>
    <scope>NUCLEOTIDE SEQUENCE</scope>
    <source>
        <strain evidence="6">CBS 379.55</strain>
    </source>
</reference>
<feature type="domain" description="GED" evidence="4">
    <location>
        <begin position="642"/>
        <end position="734"/>
    </location>
</feature>
<dbReference type="GO" id="GO:0000266">
    <property type="term" value="P:mitochondrial fission"/>
    <property type="evidence" value="ECO:0007669"/>
    <property type="project" value="TreeGrafter"/>
</dbReference>
<dbReference type="InterPro" id="IPR022812">
    <property type="entry name" value="Dynamin"/>
</dbReference>
<dbReference type="GO" id="GO:0008017">
    <property type="term" value="F:microtubule binding"/>
    <property type="evidence" value="ECO:0007669"/>
    <property type="project" value="TreeGrafter"/>
</dbReference>
<dbReference type="PROSITE" id="PS51388">
    <property type="entry name" value="GED"/>
    <property type="match status" value="1"/>
</dbReference>
<dbReference type="PROSITE" id="PS51718">
    <property type="entry name" value="G_DYNAMIN_2"/>
    <property type="match status" value="1"/>
</dbReference>
<dbReference type="SUPFAM" id="SSF52540">
    <property type="entry name" value="P-loop containing nucleoside triphosphate hydrolases"/>
    <property type="match status" value="1"/>
</dbReference>
<dbReference type="Gene3D" id="3.40.50.300">
    <property type="entry name" value="P-loop containing nucleotide triphosphate hydrolases"/>
    <property type="match status" value="1"/>
</dbReference>
<dbReference type="FunFam" id="3.40.50.300:FF:001425">
    <property type="entry name" value="Dynamin GTPase, putative"/>
    <property type="match status" value="1"/>
</dbReference>
<feature type="domain" description="Dynamin-type G" evidence="5">
    <location>
        <begin position="59"/>
        <end position="351"/>
    </location>
</feature>
<dbReference type="GO" id="GO:0005525">
    <property type="term" value="F:GTP binding"/>
    <property type="evidence" value="ECO:0007669"/>
    <property type="project" value="InterPro"/>
</dbReference>
<accession>A0A6A6J9C9</accession>
<evidence type="ECO:0000259" key="4">
    <source>
        <dbReference type="PROSITE" id="PS51388"/>
    </source>
</evidence>
<dbReference type="PANTHER" id="PTHR11566">
    <property type="entry name" value="DYNAMIN"/>
    <property type="match status" value="1"/>
</dbReference>
<dbReference type="Proteomes" id="UP000800097">
    <property type="component" value="Unassembled WGS sequence"/>
</dbReference>
<dbReference type="InterPro" id="IPR001401">
    <property type="entry name" value="Dynamin_GTPase"/>
</dbReference>
<proteinExistence type="predicted"/>
<dbReference type="GO" id="GO:0048312">
    <property type="term" value="P:intracellular distribution of mitochondria"/>
    <property type="evidence" value="ECO:0007669"/>
    <property type="project" value="TreeGrafter"/>
</dbReference>
<dbReference type="SMART" id="SM00053">
    <property type="entry name" value="DYNc"/>
    <property type="match status" value="1"/>
</dbReference>
<dbReference type="InterPro" id="IPR030381">
    <property type="entry name" value="G_DYNAMIN_dom"/>
</dbReference>
<dbReference type="GO" id="GO:0016020">
    <property type="term" value="C:membrane"/>
    <property type="evidence" value="ECO:0007669"/>
    <property type="project" value="TreeGrafter"/>
</dbReference>
<keyword evidence="1" id="KW-0547">Nucleotide-binding</keyword>
<keyword evidence="2" id="KW-0342">GTP-binding</keyword>
<feature type="region of interest" description="Disordered" evidence="3">
    <location>
        <begin position="556"/>
        <end position="576"/>
    </location>
</feature>
<evidence type="ECO:0000256" key="3">
    <source>
        <dbReference type="SAM" id="MobiDB-lite"/>
    </source>
</evidence>
<protein>
    <submittedName>
        <fullName evidence="6">Putative dynamin GTPase</fullName>
    </submittedName>
</protein>
<dbReference type="Pfam" id="PF00350">
    <property type="entry name" value="Dynamin_N"/>
    <property type="match status" value="1"/>
</dbReference>
<evidence type="ECO:0000313" key="7">
    <source>
        <dbReference type="Proteomes" id="UP000800097"/>
    </source>
</evidence>
<dbReference type="EMBL" id="ML986515">
    <property type="protein sequence ID" value="KAF2272877.1"/>
    <property type="molecule type" value="Genomic_DNA"/>
</dbReference>
<evidence type="ECO:0000256" key="2">
    <source>
        <dbReference type="ARBA" id="ARBA00023134"/>
    </source>
</evidence>
<dbReference type="CDD" id="cd08771">
    <property type="entry name" value="DLP_1"/>
    <property type="match status" value="1"/>
</dbReference>
<dbReference type="GeneID" id="54555262"/>
<dbReference type="Pfam" id="PF01031">
    <property type="entry name" value="Dynamin_M"/>
    <property type="match status" value="1"/>
</dbReference>
<dbReference type="InterPro" id="IPR020850">
    <property type="entry name" value="GED_dom"/>
</dbReference>
<dbReference type="PANTHER" id="PTHR11566:SF66">
    <property type="entry name" value="INTERFERON-INDUCED GTP-BINDING PROTEIN MX"/>
    <property type="match status" value="1"/>
</dbReference>
<dbReference type="PRINTS" id="PR00195">
    <property type="entry name" value="DYNAMIN"/>
</dbReference>
<evidence type="ECO:0000259" key="5">
    <source>
        <dbReference type="PROSITE" id="PS51718"/>
    </source>
</evidence>
<gene>
    <name evidence="6" type="ORF">EI97DRAFT_483008</name>
</gene>
<keyword evidence="7" id="KW-1185">Reference proteome</keyword>
<dbReference type="InterPro" id="IPR000375">
    <property type="entry name" value="Dynamin_stalk"/>
</dbReference>
<dbReference type="AlphaFoldDB" id="A0A6A6J9C9"/>
<evidence type="ECO:0000313" key="6">
    <source>
        <dbReference type="EMBL" id="KAF2272877.1"/>
    </source>
</evidence>
<dbReference type="InterPro" id="IPR045063">
    <property type="entry name" value="Dynamin_N"/>
</dbReference>
<dbReference type="GO" id="GO:0005874">
    <property type="term" value="C:microtubule"/>
    <property type="evidence" value="ECO:0007669"/>
    <property type="project" value="TreeGrafter"/>
</dbReference>
<dbReference type="RefSeq" id="XP_033650416.1">
    <property type="nucleotide sequence ID" value="XM_033802087.1"/>
</dbReference>
<evidence type="ECO:0000256" key="1">
    <source>
        <dbReference type="ARBA" id="ARBA00022741"/>
    </source>
</evidence>
<sequence>MSRPSEPADSLFIADPLMAPTSIKRNSLTTTAFKALQTDDERSVLDIVDKLRRSGLNSTIELPQLVVCGDQSSGKSSVLEAITEIPFPRKENLCTRFATEIILRRTTESTILVRITPCKTRPEPEQETLRKFTAVLKDFKQLPELIDEASTAMGIGVKAAAGTKTRGRSAFARDVLSIEICGPDRTQLTLVDLPGLIQTTGKGQSAGDEKLVFELVREYMKNPRTIILAIVSAKNDWQNQVILEDCRKIDPDGERTIGIITKPDAVHKSDEPNWIDLAMNKHIYFQRGWHVLKNRGPGEMNTSFKERNEAEKDFFKSDTGFSALSPEFLGIEALRKRLSEVLLEHLTKELPLVKVEIQDKLKQTIAELDGLGERRSTIGEQRSVLVRMSLDIHNILKSAVIGYYDNPFFGPPDMNAGVDTRENIRRFRAVVQHRNKKFAETMRRQGHRYAIECGPGDCEADVKEAEKAKKELASMDRDDLGAKLPKPKQTTRPQAIDWVQKILERSRGSELPGNFNPTLIAQLFWDQSAPRNDIADLHIESVASVCKQFVHNVGKGKGIQQGRTGKAHKGQGPTPMTYNEHFTIDLQKQRQRKNARITQDAVKQAEASVVSASGGTTKQIDPVKLEEAFGRSIEQNMDRFSAEEALDNQQVYYKDERMYFINAVVKTVIERHLVEPLPDIILSPLVITQMTDKEVERVAAEAKETTARRNYLEQRKQMLEQGIETFRDAVCGLQRET</sequence>
<dbReference type="GO" id="GO:0016559">
    <property type="term" value="P:peroxisome fission"/>
    <property type="evidence" value="ECO:0007669"/>
    <property type="project" value="TreeGrafter"/>
</dbReference>
<dbReference type="OrthoDB" id="415706at2759"/>
<dbReference type="GO" id="GO:0003924">
    <property type="term" value="F:GTPase activity"/>
    <property type="evidence" value="ECO:0007669"/>
    <property type="project" value="InterPro"/>
</dbReference>